<feature type="region of interest" description="Disordered" evidence="1">
    <location>
        <begin position="322"/>
        <end position="346"/>
    </location>
</feature>
<feature type="compositionally biased region" description="Basic and acidic residues" evidence="1">
    <location>
        <begin position="322"/>
        <end position="335"/>
    </location>
</feature>
<evidence type="ECO:0000313" key="2">
    <source>
        <dbReference type="EMBL" id="EON61830.1"/>
    </source>
</evidence>
<dbReference type="OMA" id="LNSGECA"/>
<dbReference type="AlphaFoldDB" id="R7YIU1"/>
<reference evidence="3" key="1">
    <citation type="submission" date="2012-06" db="EMBL/GenBank/DDBJ databases">
        <title>The genome sequence of Coniosporium apollinis CBS 100218.</title>
        <authorList>
            <consortium name="The Broad Institute Genome Sequencing Platform"/>
            <person name="Cuomo C."/>
            <person name="Gorbushina A."/>
            <person name="Noack S."/>
            <person name="Walker B."/>
            <person name="Young S.K."/>
            <person name="Zeng Q."/>
            <person name="Gargeya S."/>
            <person name="Fitzgerald M."/>
            <person name="Haas B."/>
            <person name="Abouelleil A."/>
            <person name="Alvarado L."/>
            <person name="Arachchi H.M."/>
            <person name="Berlin A.M."/>
            <person name="Chapman S.B."/>
            <person name="Goldberg J."/>
            <person name="Griggs A."/>
            <person name="Gujja S."/>
            <person name="Hansen M."/>
            <person name="Howarth C."/>
            <person name="Imamovic A."/>
            <person name="Larimer J."/>
            <person name="McCowan C."/>
            <person name="Montmayeur A."/>
            <person name="Murphy C."/>
            <person name="Neiman D."/>
            <person name="Pearson M."/>
            <person name="Priest M."/>
            <person name="Roberts A."/>
            <person name="Saif S."/>
            <person name="Shea T."/>
            <person name="Sisk P."/>
            <person name="Sykes S."/>
            <person name="Wortman J."/>
            <person name="Nusbaum C."/>
            <person name="Birren B."/>
        </authorList>
    </citation>
    <scope>NUCLEOTIDE SEQUENCE [LARGE SCALE GENOMIC DNA]</scope>
    <source>
        <strain evidence="3">CBS 100218</strain>
    </source>
</reference>
<dbReference type="RefSeq" id="XP_007777147.1">
    <property type="nucleotide sequence ID" value="XM_007778957.1"/>
</dbReference>
<dbReference type="HOGENOM" id="CLU_715742_0_0_1"/>
<proteinExistence type="predicted"/>
<sequence length="386" mass="43930">MPAEVKRGLLEGNLLSTPGIWDVLPKQTRPPFPLPPHAGRKPLVKTAPKTSDKRPIVYGIFHVDGKGLPPPPSAYSQLLDALQLYKDSASEGLSAADHDAAQKIAAYVDGWKTWSKDKWLNSGECAAGRRRYLPRDSHVRELEQWMEQLRARITRAPKNEPLPWALCQVGYTFKQEERANHHHQHFSSVPLMNLVDAISHYLFDPHFTMRFVVLYEIFHERQAAPAEHIISHLGHAYTWVGGFNGSCGGQINSSIDRVEGWIFSLLELEAIKKPHFQAALAKEIADIPERAEQDEPLRERVRKLEEYARLLKEDAEPERQIVEGKKRKAELERTGQQEAPPRIGEVQARDEEVLERLRELDRVDTWLGEHVGDMERLSALQGDMLG</sequence>
<evidence type="ECO:0000313" key="3">
    <source>
        <dbReference type="Proteomes" id="UP000016924"/>
    </source>
</evidence>
<gene>
    <name evidence="2" type="ORF">W97_01048</name>
</gene>
<name>R7YIU1_CONA1</name>
<dbReference type="EMBL" id="JH767557">
    <property type="protein sequence ID" value="EON61830.1"/>
    <property type="molecule type" value="Genomic_DNA"/>
</dbReference>
<dbReference type="OrthoDB" id="10668562at2759"/>
<keyword evidence="3" id="KW-1185">Reference proteome</keyword>
<accession>R7YIU1</accession>
<dbReference type="GeneID" id="19898359"/>
<protein>
    <submittedName>
        <fullName evidence="2">Uncharacterized protein</fullName>
    </submittedName>
</protein>
<dbReference type="Proteomes" id="UP000016924">
    <property type="component" value="Unassembled WGS sequence"/>
</dbReference>
<evidence type="ECO:0000256" key="1">
    <source>
        <dbReference type="SAM" id="MobiDB-lite"/>
    </source>
</evidence>
<organism evidence="2 3">
    <name type="scientific">Coniosporium apollinis (strain CBS 100218)</name>
    <name type="common">Rock-inhabiting black yeast</name>
    <dbReference type="NCBI Taxonomy" id="1168221"/>
    <lineage>
        <taxon>Eukaryota</taxon>
        <taxon>Fungi</taxon>
        <taxon>Dikarya</taxon>
        <taxon>Ascomycota</taxon>
        <taxon>Pezizomycotina</taxon>
        <taxon>Dothideomycetes</taxon>
        <taxon>Dothideomycetes incertae sedis</taxon>
        <taxon>Coniosporium</taxon>
    </lineage>
</organism>
<dbReference type="eggNOG" id="ENOG502SVGR">
    <property type="taxonomic scope" value="Eukaryota"/>
</dbReference>